<proteinExistence type="inferred from homology"/>
<dbReference type="GO" id="GO:0004519">
    <property type="term" value="F:endonuclease activity"/>
    <property type="evidence" value="ECO:0007669"/>
    <property type="project" value="UniProtKB-KW"/>
</dbReference>
<dbReference type="CDD" id="cd21036">
    <property type="entry name" value="WH_MUS81"/>
    <property type="match status" value="1"/>
</dbReference>
<evidence type="ECO:0000256" key="4">
    <source>
        <dbReference type="ARBA" id="ARBA00022722"/>
    </source>
</evidence>
<keyword evidence="6 14" id="KW-0255">Endonuclease</keyword>
<dbReference type="CDD" id="cd20074">
    <property type="entry name" value="XPF_nuclease_Mus81"/>
    <property type="match status" value="1"/>
</dbReference>
<dbReference type="Gene3D" id="1.10.150.670">
    <property type="entry name" value="Crossover junction endonuclease EME1, DNA-binding domain"/>
    <property type="match status" value="1"/>
</dbReference>
<evidence type="ECO:0000256" key="7">
    <source>
        <dbReference type="ARBA" id="ARBA00022763"/>
    </source>
</evidence>
<feature type="compositionally biased region" description="Polar residues" evidence="15">
    <location>
        <begin position="253"/>
        <end position="265"/>
    </location>
</feature>
<comment type="cofactor">
    <cofactor evidence="1 14">
        <name>Mg(2+)</name>
        <dbReference type="ChEBI" id="CHEBI:18420"/>
    </cofactor>
</comment>
<evidence type="ECO:0000256" key="11">
    <source>
        <dbReference type="ARBA" id="ARBA00023204"/>
    </source>
</evidence>
<dbReference type="InterPro" id="IPR033309">
    <property type="entry name" value="Mus81"/>
</dbReference>
<evidence type="ECO:0000256" key="6">
    <source>
        <dbReference type="ARBA" id="ARBA00022759"/>
    </source>
</evidence>
<feature type="region of interest" description="Disordered" evidence="15">
    <location>
        <begin position="1"/>
        <end position="47"/>
    </location>
</feature>
<keyword evidence="13" id="KW-0469">Meiosis</keyword>
<dbReference type="EMBL" id="JAAAIM010001049">
    <property type="protein sequence ID" value="KAG0282522.1"/>
    <property type="molecule type" value="Genomic_DNA"/>
</dbReference>
<keyword evidence="9 14" id="KW-0460">Magnesium</keyword>
<evidence type="ECO:0000259" key="16">
    <source>
        <dbReference type="SMART" id="SM00891"/>
    </source>
</evidence>
<dbReference type="InterPro" id="IPR011335">
    <property type="entry name" value="Restrct_endonuc-II-like"/>
</dbReference>
<protein>
    <recommendedName>
        <fullName evidence="14">Crossover junction endonuclease MUS81</fullName>
        <ecNumber evidence="14">3.1.22.-</ecNumber>
    </recommendedName>
</protein>
<keyword evidence="10 14" id="KW-0233">DNA recombination</keyword>
<feature type="region of interest" description="Disordered" evidence="15">
    <location>
        <begin position="158"/>
        <end position="346"/>
    </location>
</feature>
<keyword evidence="18" id="KW-1185">Reference proteome</keyword>
<evidence type="ECO:0000256" key="5">
    <source>
        <dbReference type="ARBA" id="ARBA00022723"/>
    </source>
</evidence>
<evidence type="ECO:0000313" key="17">
    <source>
        <dbReference type="EMBL" id="KAG0282522.1"/>
    </source>
</evidence>
<keyword evidence="7 14" id="KW-0227">DNA damage</keyword>
<comment type="caution">
    <text evidence="17">The sequence shown here is derived from an EMBL/GenBank/DDBJ whole genome shotgun (WGS) entry which is preliminary data.</text>
</comment>
<evidence type="ECO:0000313" key="18">
    <source>
        <dbReference type="Proteomes" id="UP001194696"/>
    </source>
</evidence>
<comment type="subcellular location">
    <subcellularLocation>
        <location evidence="2 14">Nucleus</location>
    </subcellularLocation>
</comment>
<dbReference type="Gene3D" id="1.10.10.10">
    <property type="entry name" value="Winged helix-like DNA-binding domain superfamily/Winged helix DNA-binding domain"/>
    <property type="match status" value="1"/>
</dbReference>
<evidence type="ECO:0000256" key="13">
    <source>
        <dbReference type="ARBA" id="ARBA00023254"/>
    </source>
</evidence>
<name>A0ABQ7JPG1_9FUNG</name>
<evidence type="ECO:0000256" key="3">
    <source>
        <dbReference type="ARBA" id="ARBA00010015"/>
    </source>
</evidence>
<dbReference type="PANTHER" id="PTHR13451:SF0">
    <property type="entry name" value="CROSSOVER JUNCTION ENDONUCLEASE MUS81"/>
    <property type="match status" value="1"/>
</dbReference>
<dbReference type="InterPro" id="IPR047416">
    <property type="entry name" value="XPF_nuclease_Mus81"/>
</dbReference>
<dbReference type="InterPro" id="IPR042530">
    <property type="entry name" value="EME1/EME2_C"/>
</dbReference>
<keyword evidence="4 14" id="KW-0540">Nuclease</keyword>
<dbReference type="Pfam" id="PF21136">
    <property type="entry name" value="WHD_MUS81"/>
    <property type="match status" value="1"/>
</dbReference>
<keyword evidence="11 14" id="KW-0234">DNA repair</keyword>
<dbReference type="InterPro" id="IPR036388">
    <property type="entry name" value="WH-like_DNA-bd_sf"/>
</dbReference>
<feature type="region of interest" description="Disordered" evidence="15">
    <location>
        <begin position="371"/>
        <end position="399"/>
    </location>
</feature>
<evidence type="ECO:0000256" key="8">
    <source>
        <dbReference type="ARBA" id="ARBA00022801"/>
    </source>
</evidence>
<comment type="subunit">
    <text evidence="14">Interacts with EME1.</text>
</comment>
<dbReference type="Gene3D" id="3.40.50.10130">
    <property type="match status" value="1"/>
</dbReference>
<evidence type="ECO:0000256" key="15">
    <source>
        <dbReference type="SAM" id="MobiDB-lite"/>
    </source>
</evidence>
<feature type="compositionally biased region" description="Polar residues" evidence="15">
    <location>
        <begin position="386"/>
        <end position="395"/>
    </location>
</feature>
<feature type="compositionally biased region" description="Acidic residues" evidence="15">
    <location>
        <begin position="234"/>
        <end position="243"/>
    </location>
</feature>
<feature type="domain" description="ERCC4" evidence="16">
    <location>
        <begin position="442"/>
        <end position="543"/>
    </location>
</feature>
<keyword evidence="8 14" id="KW-0378">Hydrolase</keyword>
<organism evidence="17 18">
    <name type="scientific">Linnemannia gamsii</name>
    <dbReference type="NCBI Taxonomy" id="64522"/>
    <lineage>
        <taxon>Eukaryota</taxon>
        <taxon>Fungi</taxon>
        <taxon>Fungi incertae sedis</taxon>
        <taxon>Mucoromycota</taxon>
        <taxon>Mortierellomycotina</taxon>
        <taxon>Mortierellomycetes</taxon>
        <taxon>Mortierellales</taxon>
        <taxon>Mortierellaceae</taxon>
        <taxon>Linnemannia</taxon>
    </lineage>
</organism>
<reference evidence="17 18" key="1">
    <citation type="journal article" date="2020" name="Fungal Divers.">
        <title>Resolving the Mortierellaceae phylogeny through synthesis of multi-gene phylogenetics and phylogenomics.</title>
        <authorList>
            <person name="Vandepol N."/>
            <person name="Liber J."/>
            <person name="Desiro A."/>
            <person name="Na H."/>
            <person name="Kennedy M."/>
            <person name="Barry K."/>
            <person name="Grigoriev I.V."/>
            <person name="Miller A.N."/>
            <person name="O'Donnell K."/>
            <person name="Stajich J.E."/>
            <person name="Bonito G."/>
        </authorList>
    </citation>
    <scope>NUCLEOTIDE SEQUENCE [LARGE SCALE GENOMIC DNA]</scope>
    <source>
        <strain evidence="17 18">AD045</strain>
    </source>
</reference>
<evidence type="ECO:0000256" key="9">
    <source>
        <dbReference type="ARBA" id="ARBA00022842"/>
    </source>
</evidence>
<accession>A0ABQ7JPG1</accession>
<dbReference type="SUPFAM" id="SSF52980">
    <property type="entry name" value="Restriction endonuclease-like"/>
    <property type="match status" value="1"/>
</dbReference>
<dbReference type="InterPro" id="IPR006166">
    <property type="entry name" value="ERCC4_domain"/>
</dbReference>
<feature type="compositionally biased region" description="Low complexity" evidence="15">
    <location>
        <begin position="373"/>
        <end position="385"/>
    </location>
</feature>
<feature type="compositionally biased region" description="Low complexity" evidence="15">
    <location>
        <begin position="266"/>
        <end position="275"/>
    </location>
</feature>
<dbReference type="PANTHER" id="PTHR13451">
    <property type="entry name" value="CLASS II CROSSOVER JUNCTION ENDONUCLEASE MUS81"/>
    <property type="match status" value="1"/>
</dbReference>
<evidence type="ECO:0000256" key="10">
    <source>
        <dbReference type="ARBA" id="ARBA00023172"/>
    </source>
</evidence>
<evidence type="ECO:0000256" key="12">
    <source>
        <dbReference type="ARBA" id="ARBA00023242"/>
    </source>
</evidence>
<evidence type="ECO:0000256" key="2">
    <source>
        <dbReference type="ARBA" id="ARBA00004123"/>
    </source>
</evidence>
<gene>
    <name evidence="17" type="primary">MUS81</name>
    <name evidence="17" type="ORF">BGZ96_000385</name>
</gene>
<dbReference type="SMART" id="SM00891">
    <property type="entry name" value="ERCC4"/>
    <property type="match status" value="1"/>
</dbReference>
<evidence type="ECO:0000256" key="14">
    <source>
        <dbReference type="RuleBase" id="RU369042"/>
    </source>
</evidence>
<sequence length="740" mass="81854">MARHCAEEGIPMPVYNRKSRKQAGAVPLTPVVQEEPKPKKPRKASTQPYVPRFRSGAYAILLALLQASIQHEQRSLTRDEILVIGQKFAQHSLTNKEHGSFYSAWDSMGTLISKGLVYQNGKGYYMTGEGKDIAFNLKDVTIERDATMAQYFVRSNGEDAVNPNIRPPSYYTGEKSVNPNARDRPPSYSPEFPRAAPKQPRPTPRSKATSKRAAPTYSDYDVDNGLSNGQGYSDWDDPDDDWGTPEPVPSASGLASRTIPSVTEPSQSYSSSSSSRPAGTNHQPFNVDDDWDVNEYDTGSPGDYASPQDDKSSPYSRGTADGDQTRLSSSSASFGARANVSSPLPDLSRVPMSVLLEVAEAQRRGVVSEVLGRSASTSTPARSSSYKGATKTNAPRASPDAFRHLSLNTFSTATGDSGETQDIAQLAKFQPIYYGPGSFDIILVLDIREVRVQADREYISKKLVEKGVQVILRALDIGDVLWIAKPKEPSPLLPKEVVLDHIVERKRMDDLVSSIKDGRFNEQKFRLSRSGISQVVYLLETHRAGESFSIPMEAIRTAMTTTQVHSGFFLKRTINTDHSIDYLVAMTNALKEKYLDQVLYSIPDRVIQRDSYLDLVEHLKVKSPGRSYLTSYDAFAKLNSKSDTLTVRDNFVKMLMVIRGLSSEKATELAMVYGTPRAMFSALHEPGADATYEERRDVLVKSVSNVGRRKLGQALAGQVAELWYSKEYNDKAVQKPTYGS</sequence>
<dbReference type="InterPro" id="IPR047417">
    <property type="entry name" value="WHD_MUS81"/>
</dbReference>
<keyword evidence="12 14" id="KW-0539">Nucleus</keyword>
<evidence type="ECO:0000256" key="1">
    <source>
        <dbReference type="ARBA" id="ARBA00001946"/>
    </source>
</evidence>
<dbReference type="Proteomes" id="UP001194696">
    <property type="component" value="Unassembled WGS sequence"/>
</dbReference>
<comment type="similarity">
    <text evidence="3 14">Belongs to the XPF family.</text>
</comment>
<keyword evidence="5 14" id="KW-0479">Metal-binding</keyword>
<comment type="function">
    <text evidence="14">Interacts with EME1 to form a DNA structure-specific endonuclease with substrate preference for branched DNA structures with a 5'-end at the branch nick. Typical substrates include 3'-flap structures, D-loops, replication forks and nicked Holliday junctions. May be required in mitosis for the processing of stalled or collapsed replication fork intermediates. May be required in meiosis for the repair of meiosis-specific double strand breaks subsequent to single-end invasion (SEI).</text>
</comment>
<dbReference type="EC" id="3.1.22.-" evidence="14"/>
<dbReference type="Pfam" id="PF02732">
    <property type="entry name" value="ERCC4"/>
    <property type="match status" value="1"/>
</dbReference>